<reference evidence="8 9" key="1">
    <citation type="submission" date="2023-04" db="EMBL/GenBank/DDBJ databases">
        <title>Complete genome sequence of Alisedimentitalea scapharcae.</title>
        <authorList>
            <person name="Rong J.-C."/>
            <person name="Yi M.-L."/>
            <person name="Zhao Q."/>
        </authorList>
    </citation>
    <scope>NUCLEOTIDE SEQUENCE [LARGE SCALE GENOMIC DNA]</scope>
    <source>
        <strain evidence="8 9">KCTC 42119</strain>
    </source>
</reference>
<dbReference type="EMBL" id="CP123584">
    <property type="protein sequence ID" value="WZK88612.1"/>
    <property type="molecule type" value="Genomic_DNA"/>
</dbReference>
<sequence length="282" mass="29246">MAAIMAKLALYIGVTGALGLVLIGAVFAGSVAPIRNRMRMQAGGLAALALVAAMAGFMLRGAALTGGAGGMIDPEMLGLLWSTPVGDALAYRIAGSLLMLGGLFVPHVGMWIALAGGGLALWSFTQIGHVPDAGQLGIRLTLFAHLLGVSFWFGVLGPLHHLCRHHDHLERAARLGHLFGQVASVVVPVLFLAGLWMAWRVLGDLSMLITSGYGLTLLIKLALVGVVLAFAAANKLRLVPAMLAAQPKAADRMARSVQIETGVILAILATTATLTSVLTLPT</sequence>
<protein>
    <submittedName>
        <fullName evidence="8">CopD family protein</fullName>
    </submittedName>
</protein>
<evidence type="ECO:0000313" key="9">
    <source>
        <dbReference type="Proteomes" id="UP001623232"/>
    </source>
</evidence>
<evidence type="ECO:0000256" key="3">
    <source>
        <dbReference type="ARBA" id="ARBA00022692"/>
    </source>
</evidence>
<name>A0ABZ2XT95_9RHOB</name>
<evidence type="ECO:0000256" key="6">
    <source>
        <dbReference type="SAM" id="Phobius"/>
    </source>
</evidence>
<evidence type="ECO:0000259" key="7">
    <source>
        <dbReference type="Pfam" id="PF05425"/>
    </source>
</evidence>
<evidence type="ECO:0000256" key="5">
    <source>
        <dbReference type="ARBA" id="ARBA00023136"/>
    </source>
</evidence>
<feature type="transmembrane region" description="Helical" evidence="6">
    <location>
        <begin position="262"/>
        <end position="280"/>
    </location>
</feature>
<accession>A0ABZ2XT95</accession>
<feature type="transmembrane region" description="Helical" evidence="6">
    <location>
        <begin position="211"/>
        <end position="233"/>
    </location>
</feature>
<keyword evidence="3 6" id="KW-0812">Transmembrane</keyword>
<proteinExistence type="predicted"/>
<evidence type="ECO:0000256" key="4">
    <source>
        <dbReference type="ARBA" id="ARBA00022989"/>
    </source>
</evidence>
<dbReference type="Proteomes" id="UP001623232">
    <property type="component" value="Chromosome"/>
</dbReference>
<evidence type="ECO:0000256" key="1">
    <source>
        <dbReference type="ARBA" id="ARBA00004651"/>
    </source>
</evidence>
<dbReference type="Pfam" id="PF05425">
    <property type="entry name" value="CopD"/>
    <property type="match status" value="1"/>
</dbReference>
<dbReference type="InterPro" id="IPR008457">
    <property type="entry name" value="Cu-R_CopD_dom"/>
</dbReference>
<dbReference type="InterPro" id="IPR032694">
    <property type="entry name" value="CopC/D"/>
</dbReference>
<feature type="transmembrane region" description="Helical" evidence="6">
    <location>
        <begin position="136"/>
        <end position="157"/>
    </location>
</feature>
<dbReference type="PANTHER" id="PTHR34820:SF4">
    <property type="entry name" value="INNER MEMBRANE PROTEIN YEBZ"/>
    <property type="match status" value="1"/>
</dbReference>
<feature type="transmembrane region" description="Helical" evidence="6">
    <location>
        <begin position="97"/>
        <end position="124"/>
    </location>
</feature>
<evidence type="ECO:0000256" key="2">
    <source>
        <dbReference type="ARBA" id="ARBA00022475"/>
    </source>
</evidence>
<keyword evidence="2" id="KW-1003">Cell membrane</keyword>
<comment type="subcellular location">
    <subcellularLocation>
        <location evidence="1">Cell membrane</location>
        <topology evidence="1">Multi-pass membrane protein</topology>
    </subcellularLocation>
</comment>
<keyword evidence="5 6" id="KW-0472">Membrane</keyword>
<evidence type="ECO:0000313" key="8">
    <source>
        <dbReference type="EMBL" id="WZK88612.1"/>
    </source>
</evidence>
<gene>
    <name evidence="8" type="ORF">QEZ52_18720</name>
</gene>
<dbReference type="RefSeq" id="WP_406646051.1">
    <property type="nucleotide sequence ID" value="NZ_CP123584.1"/>
</dbReference>
<feature type="domain" description="Copper resistance protein D" evidence="7">
    <location>
        <begin position="177"/>
        <end position="274"/>
    </location>
</feature>
<feature type="transmembrane region" description="Helical" evidence="6">
    <location>
        <begin position="38"/>
        <end position="59"/>
    </location>
</feature>
<organism evidence="8 9">
    <name type="scientific">Aliisedimentitalea scapharcae</name>
    <dbReference type="NCBI Taxonomy" id="1524259"/>
    <lineage>
        <taxon>Bacteria</taxon>
        <taxon>Pseudomonadati</taxon>
        <taxon>Pseudomonadota</taxon>
        <taxon>Alphaproteobacteria</taxon>
        <taxon>Rhodobacterales</taxon>
        <taxon>Roseobacteraceae</taxon>
        <taxon>Aliisedimentitalea</taxon>
    </lineage>
</organism>
<dbReference type="PANTHER" id="PTHR34820">
    <property type="entry name" value="INNER MEMBRANE PROTEIN YEBZ"/>
    <property type="match status" value="1"/>
</dbReference>
<keyword evidence="9" id="KW-1185">Reference proteome</keyword>
<feature type="transmembrane region" description="Helical" evidence="6">
    <location>
        <begin position="178"/>
        <end position="199"/>
    </location>
</feature>
<keyword evidence="4 6" id="KW-1133">Transmembrane helix</keyword>